<keyword evidence="4" id="KW-0597">Phosphoprotein</keyword>
<dbReference type="PRINTS" id="PR00344">
    <property type="entry name" value="BCTRLSENSOR"/>
</dbReference>
<organism evidence="11 13">
    <name type="scientific">Lysinibacillus sphaericus</name>
    <name type="common">Bacillus sphaericus</name>
    <dbReference type="NCBI Taxonomy" id="1421"/>
    <lineage>
        <taxon>Bacteria</taxon>
        <taxon>Bacillati</taxon>
        <taxon>Bacillota</taxon>
        <taxon>Bacilli</taxon>
        <taxon>Bacillales</taxon>
        <taxon>Bacillaceae</taxon>
        <taxon>Lysinibacillus</taxon>
    </lineage>
</organism>
<dbReference type="Pfam" id="PF00512">
    <property type="entry name" value="HisKA"/>
    <property type="match status" value="1"/>
</dbReference>
<dbReference type="SUPFAM" id="SSF55874">
    <property type="entry name" value="ATPase domain of HSP90 chaperone/DNA topoisomerase II/histidine kinase"/>
    <property type="match status" value="1"/>
</dbReference>
<accession>A0A2S0K0S2</accession>
<dbReference type="EC" id="2.7.13.3" evidence="3"/>
<dbReference type="InterPro" id="IPR004358">
    <property type="entry name" value="Sig_transdc_His_kin-like_C"/>
</dbReference>
<sequence length="281" mass="30873">MAFFKANKVIDRLNKMIDNAIEGRPIENGFDESKLSALETKLSHYLTANSATKIQLADEKSQINQLISDISHQTKTPLANILLYTQLLAESELSDYDQNCVAALTQQAEKLNFLISSLVKASRLETGIITVTPTNNNVANMLETVIEQATPKAIGKNIALTVDSRDVEAVFDPKWTVEALYNIVDNAIKYTPSGGSVQLSVTPYQLFCRIDVADTGLGISEDETAKIFSRFYRSQEVTDKEGVGLGLYLAREIITAQGGYIKVKSRLGVGSVFSVFLPIKN</sequence>
<evidence type="ECO:0000256" key="5">
    <source>
        <dbReference type="ARBA" id="ARBA00022679"/>
    </source>
</evidence>
<evidence type="ECO:0000256" key="6">
    <source>
        <dbReference type="ARBA" id="ARBA00022741"/>
    </source>
</evidence>
<evidence type="ECO:0000313" key="11">
    <source>
        <dbReference type="EMBL" id="AVK96908.1"/>
    </source>
</evidence>
<keyword evidence="8" id="KW-0067">ATP-binding</keyword>
<feature type="domain" description="Histidine kinase" evidence="10">
    <location>
        <begin position="69"/>
        <end position="281"/>
    </location>
</feature>
<keyword evidence="6" id="KW-0547">Nucleotide-binding</keyword>
<evidence type="ECO:0000313" key="13">
    <source>
        <dbReference type="Proteomes" id="UP000238825"/>
    </source>
</evidence>
<reference evidence="12 14" key="2">
    <citation type="submission" date="2018-06" db="EMBL/GenBank/DDBJ databases">
        <authorList>
            <consortium name="Pathogen Informatics"/>
            <person name="Doyle S."/>
        </authorList>
    </citation>
    <scope>NUCLEOTIDE SEQUENCE [LARGE SCALE GENOMIC DNA]</scope>
    <source>
        <strain evidence="12 14">NCTC10338</strain>
    </source>
</reference>
<evidence type="ECO:0000256" key="3">
    <source>
        <dbReference type="ARBA" id="ARBA00012438"/>
    </source>
</evidence>
<name>A0A2S0K0S2_LYSSH</name>
<dbReference type="GeneID" id="48276896"/>
<dbReference type="GO" id="GO:0005886">
    <property type="term" value="C:plasma membrane"/>
    <property type="evidence" value="ECO:0007669"/>
    <property type="project" value="UniProtKB-SubCell"/>
</dbReference>
<dbReference type="PROSITE" id="PS50109">
    <property type="entry name" value="HIS_KIN"/>
    <property type="match status" value="1"/>
</dbReference>
<dbReference type="RefSeq" id="WP_024361664.1">
    <property type="nucleotide sequence ID" value="NZ_BJNS01000010.1"/>
</dbReference>
<dbReference type="EMBL" id="UFSZ01000001">
    <property type="protein sequence ID" value="SUV17250.1"/>
    <property type="molecule type" value="Genomic_DNA"/>
</dbReference>
<dbReference type="Gene3D" id="3.30.565.10">
    <property type="entry name" value="Histidine kinase-like ATPase, C-terminal domain"/>
    <property type="match status" value="1"/>
</dbReference>
<dbReference type="InterPro" id="IPR003661">
    <property type="entry name" value="HisK_dim/P_dom"/>
</dbReference>
<dbReference type="Gene3D" id="1.10.287.130">
    <property type="match status" value="1"/>
</dbReference>
<dbReference type="InterPro" id="IPR003594">
    <property type="entry name" value="HATPase_dom"/>
</dbReference>
<evidence type="ECO:0000256" key="4">
    <source>
        <dbReference type="ARBA" id="ARBA00022553"/>
    </source>
</evidence>
<protein>
    <recommendedName>
        <fullName evidence="3">histidine kinase</fullName>
        <ecNumber evidence="3">2.7.13.3</ecNumber>
    </recommendedName>
</protein>
<dbReference type="CDD" id="cd00075">
    <property type="entry name" value="HATPase"/>
    <property type="match status" value="1"/>
</dbReference>
<dbReference type="SUPFAM" id="SSF47384">
    <property type="entry name" value="Homodimeric domain of signal transducing histidine kinase"/>
    <property type="match status" value="1"/>
</dbReference>
<dbReference type="InterPro" id="IPR050736">
    <property type="entry name" value="Sensor_HK_Regulatory"/>
</dbReference>
<dbReference type="Pfam" id="PF02518">
    <property type="entry name" value="HATPase_c"/>
    <property type="match status" value="1"/>
</dbReference>
<proteinExistence type="predicted"/>
<dbReference type="InterPro" id="IPR036097">
    <property type="entry name" value="HisK_dim/P_sf"/>
</dbReference>
<comment type="catalytic activity">
    <reaction evidence="1">
        <text>ATP + protein L-histidine = ADP + protein N-phospho-L-histidine.</text>
        <dbReference type="EC" id="2.7.13.3"/>
    </reaction>
</comment>
<comment type="subcellular location">
    <subcellularLocation>
        <location evidence="2">Cell membrane</location>
        <topology evidence="2">Multi-pass membrane protein</topology>
    </subcellularLocation>
</comment>
<keyword evidence="9" id="KW-0902">Two-component regulatory system</keyword>
<dbReference type="GO" id="GO:0005524">
    <property type="term" value="F:ATP binding"/>
    <property type="evidence" value="ECO:0007669"/>
    <property type="project" value="UniProtKB-KW"/>
</dbReference>
<evidence type="ECO:0000313" key="14">
    <source>
        <dbReference type="Proteomes" id="UP000255295"/>
    </source>
</evidence>
<dbReference type="InterPro" id="IPR036890">
    <property type="entry name" value="HATPase_C_sf"/>
</dbReference>
<dbReference type="InterPro" id="IPR005467">
    <property type="entry name" value="His_kinase_dom"/>
</dbReference>
<dbReference type="SMART" id="SM00387">
    <property type="entry name" value="HATPase_c"/>
    <property type="match status" value="1"/>
</dbReference>
<dbReference type="AlphaFoldDB" id="A0A2S0K0S2"/>
<dbReference type="PANTHER" id="PTHR43711:SF1">
    <property type="entry name" value="HISTIDINE KINASE 1"/>
    <property type="match status" value="1"/>
</dbReference>
<dbReference type="CDD" id="cd00082">
    <property type="entry name" value="HisKA"/>
    <property type="match status" value="1"/>
</dbReference>
<evidence type="ECO:0000256" key="7">
    <source>
        <dbReference type="ARBA" id="ARBA00022777"/>
    </source>
</evidence>
<dbReference type="GO" id="GO:0000155">
    <property type="term" value="F:phosphorelay sensor kinase activity"/>
    <property type="evidence" value="ECO:0007669"/>
    <property type="project" value="InterPro"/>
</dbReference>
<evidence type="ECO:0000256" key="2">
    <source>
        <dbReference type="ARBA" id="ARBA00004651"/>
    </source>
</evidence>
<evidence type="ECO:0000256" key="9">
    <source>
        <dbReference type="ARBA" id="ARBA00023012"/>
    </source>
</evidence>
<keyword evidence="5 12" id="KW-0808">Transferase</keyword>
<evidence type="ECO:0000259" key="10">
    <source>
        <dbReference type="PROSITE" id="PS50109"/>
    </source>
</evidence>
<evidence type="ECO:0000256" key="1">
    <source>
        <dbReference type="ARBA" id="ARBA00000085"/>
    </source>
</evidence>
<dbReference type="Proteomes" id="UP000238825">
    <property type="component" value="Chromosome"/>
</dbReference>
<gene>
    <name evidence="12" type="primary">phoR_3</name>
    <name evidence="11" type="ORF">LS41612_11875</name>
    <name evidence="12" type="ORF">NCTC10338_02343</name>
</gene>
<dbReference type="Proteomes" id="UP000255295">
    <property type="component" value="Unassembled WGS sequence"/>
</dbReference>
<evidence type="ECO:0000313" key="12">
    <source>
        <dbReference type="EMBL" id="SUV17250.1"/>
    </source>
</evidence>
<keyword evidence="7 11" id="KW-0418">Kinase</keyword>
<dbReference type="EMBL" id="CP019980">
    <property type="protein sequence ID" value="AVK96908.1"/>
    <property type="molecule type" value="Genomic_DNA"/>
</dbReference>
<reference evidence="11 13" key="1">
    <citation type="submission" date="2017-03" db="EMBL/GenBank/DDBJ databases">
        <title>The whole genome sequencing and assembly of Lysinibacillus sphaericus DSM 28T strain.</title>
        <authorList>
            <person name="Lee Y.-J."/>
            <person name="Yi H."/>
            <person name="Bahn Y.-S."/>
            <person name="Kim J.F."/>
            <person name="Lee D.-W."/>
        </authorList>
    </citation>
    <scope>NUCLEOTIDE SEQUENCE [LARGE SCALE GENOMIC DNA]</scope>
    <source>
        <strain evidence="11 13">DSM 28</strain>
    </source>
</reference>
<dbReference type="PANTHER" id="PTHR43711">
    <property type="entry name" value="TWO-COMPONENT HISTIDINE KINASE"/>
    <property type="match status" value="1"/>
</dbReference>
<dbReference type="FunFam" id="3.30.565.10:FF:000006">
    <property type="entry name" value="Sensor histidine kinase WalK"/>
    <property type="match status" value="1"/>
</dbReference>
<dbReference type="SMART" id="SM00388">
    <property type="entry name" value="HisKA"/>
    <property type="match status" value="1"/>
</dbReference>
<evidence type="ECO:0000256" key="8">
    <source>
        <dbReference type="ARBA" id="ARBA00022840"/>
    </source>
</evidence>